<comment type="similarity">
    <text evidence="8">Belongs to the PPP phosphatase family.</text>
</comment>
<dbReference type="Gene3D" id="3.60.21.10">
    <property type="match status" value="2"/>
</dbReference>
<dbReference type="GO" id="GO:0005634">
    <property type="term" value="C:nucleus"/>
    <property type="evidence" value="ECO:0007669"/>
    <property type="project" value="TreeGrafter"/>
</dbReference>
<evidence type="ECO:0000256" key="7">
    <source>
        <dbReference type="ARBA" id="ARBA00048336"/>
    </source>
</evidence>
<dbReference type="InterPro" id="IPR031675">
    <property type="entry name" value="STPPase_N"/>
</dbReference>
<dbReference type="WBParaSite" id="MBELARI_LOCUS12566">
    <property type="protein sequence ID" value="MBELARI_LOCUS12566"/>
    <property type="gene ID" value="MBELARI_LOCUS12566"/>
</dbReference>
<dbReference type="PROSITE" id="PS00125">
    <property type="entry name" value="SER_THR_PHOSPHATASE"/>
    <property type="match status" value="1"/>
</dbReference>
<dbReference type="GO" id="GO:0005737">
    <property type="term" value="C:cytoplasm"/>
    <property type="evidence" value="ECO:0007669"/>
    <property type="project" value="TreeGrafter"/>
</dbReference>
<evidence type="ECO:0000256" key="1">
    <source>
        <dbReference type="ARBA" id="ARBA00001936"/>
    </source>
</evidence>
<evidence type="ECO:0000313" key="11">
    <source>
        <dbReference type="WBParaSite" id="MBELARI_LOCUS12566"/>
    </source>
</evidence>
<keyword evidence="2" id="KW-0479">Metal-binding</keyword>
<dbReference type="AlphaFoldDB" id="A0AAF3EF15"/>
<dbReference type="GO" id="GO:0046872">
    <property type="term" value="F:metal ion binding"/>
    <property type="evidence" value="ECO:0007669"/>
    <property type="project" value="UniProtKB-KW"/>
</dbReference>
<evidence type="ECO:0000256" key="2">
    <source>
        <dbReference type="ARBA" id="ARBA00022723"/>
    </source>
</evidence>
<proteinExistence type="inferred from homology"/>
<feature type="domain" description="Serine/threonine specific protein phosphatases" evidence="9">
    <location>
        <begin position="121"/>
        <end position="126"/>
    </location>
</feature>
<evidence type="ECO:0000256" key="3">
    <source>
        <dbReference type="ARBA" id="ARBA00022801"/>
    </source>
</evidence>
<dbReference type="InterPro" id="IPR029052">
    <property type="entry name" value="Metallo-depent_PP-like"/>
</dbReference>
<dbReference type="EC" id="3.1.3.16" evidence="8"/>
<dbReference type="PANTHER" id="PTHR11668:SF300">
    <property type="entry name" value="SERINE_THREONINE-PROTEIN PHOSPHATASE"/>
    <property type="match status" value="1"/>
</dbReference>
<dbReference type="Pfam" id="PF16891">
    <property type="entry name" value="STPPase_N"/>
    <property type="match status" value="1"/>
</dbReference>
<keyword evidence="10" id="KW-1185">Reference proteome</keyword>
<comment type="catalytic activity">
    <reaction evidence="6">
        <text>O-phospho-L-seryl-[protein] + H2O = L-seryl-[protein] + phosphate</text>
        <dbReference type="Rhea" id="RHEA:20629"/>
        <dbReference type="Rhea" id="RHEA-COMP:9863"/>
        <dbReference type="Rhea" id="RHEA-COMP:11604"/>
        <dbReference type="ChEBI" id="CHEBI:15377"/>
        <dbReference type="ChEBI" id="CHEBI:29999"/>
        <dbReference type="ChEBI" id="CHEBI:43474"/>
        <dbReference type="ChEBI" id="CHEBI:83421"/>
        <dbReference type="EC" id="3.1.3.16"/>
    </reaction>
</comment>
<dbReference type="PRINTS" id="PR00114">
    <property type="entry name" value="STPHPHTASE"/>
</dbReference>
<comment type="catalytic activity">
    <reaction evidence="7 8">
        <text>O-phospho-L-threonyl-[protein] + H2O = L-threonyl-[protein] + phosphate</text>
        <dbReference type="Rhea" id="RHEA:47004"/>
        <dbReference type="Rhea" id="RHEA-COMP:11060"/>
        <dbReference type="Rhea" id="RHEA-COMP:11605"/>
        <dbReference type="ChEBI" id="CHEBI:15377"/>
        <dbReference type="ChEBI" id="CHEBI:30013"/>
        <dbReference type="ChEBI" id="CHEBI:43474"/>
        <dbReference type="ChEBI" id="CHEBI:61977"/>
        <dbReference type="EC" id="3.1.3.16"/>
    </reaction>
</comment>
<evidence type="ECO:0000256" key="8">
    <source>
        <dbReference type="RuleBase" id="RU004273"/>
    </source>
</evidence>
<evidence type="ECO:0000256" key="5">
    <source>
        <dbReference type="ARBA" id="ARBA00023211"/>
    </source>
</evidence>
<evidence type="ECO:0000256" key="4">
    <source>
        <dbReference type="ARBA" id="ARBA00022912"/>
    </source>
</evidence>
<reference evidence="11" key="1">
    <citation type="submission" date="2024-02" db="UniProtKB">
        <authorList>
            <consortium name="WormBaseParasite"/>
        </authorList>
    </citation>
    <scope>IDENTIFICATION</scope>
</reference>
<sequence>MSSFKLDIDALIVELLTVGATKCNSIFERVSQDTVVALCAKAKKTFLSQSSLVEVEPPIRICGDTHGHYDDVLRLFDKGGFPPKFNYIFLGDYVDRGKQSLETILLLFCYKVKYSENFFLLRGNHECSAVNKDVFNVMPLVGLVGGRILCMHGGLSPRLESLDQLRTLKRPIDPPNPSLHIDLLWSDPDPYIQGWHTNSRGVSFAFGADVVKSICQRLGLDLIVRAHQVVEDGYEFFADRRLVTIFSCPYYCGLQSNKAAIMCIDENMKCSFLVLQPTYERLVEAAWRIKENSNLILPPKRVA</sequence>
<comment type="cofactor">
    <cofactor evidence="1">
        <name>Mn(2+)</name>
        <dbReference type="ChEBI" id="CHEBI:29035"/>
    </cofactor>
</comment>
<dbReference type="InterPro" id="IPR050341">
    <property type="entry name" value="PP1_catalytic_subunit"/>
</dbReference>
<dbReference type="Proteomes" id="UP000887575">
    <property type="component" value="Unassembled WGS sequence"/>
</dbReference>
<evidence type="ECO:0000256" key="6">
    <source>
        <dbReference type="ARBA" id="ARBA00047761"/>
    </source>
</evidence>
<dbReference type="PANTHER" id="PTHR11668">
    <property type="entry name" value="SERINE/THREONINE PROTEIN PHOSPHATASE"/>
    <property type="match status" value="1"/>
</dbReference>
<dbReference type="SUPFAM" id="SSF56300">
    <property type="entry name" value="Metallo-dependent phosphatases"/>
    <property type="match status" value="1"/>
</dbReference>
<evidence type="ECO:0000313" key="10">
    <source>
        <dbReference type="Proteomes" id="UP000887575"/>
    </source>
</evidence>
<organism evidence="10 11">
    <name type="scientific">Mesorhabditis belari</name>
    <dbReference type="NCBI Taxonomy" id="2138241"/>
    <lineage>
        <taxon>Eukaryota</taxon>
        <taxon>Metazoa</taxon>
        <taxon>Ecdysozoa</taxon>
        <taxon>Nematoda</taxon>
        <taxon>Chromadorea</taxon>
        <taxon>Rhabditida</taxon>
        <taxon>Rhabditina</taxon>
        <taxon>Rhabditomorpha</taxon>
        <taxon>Rhabditoidea</taxon>
        <taxon>Rhabditidae</taxon>
        <taxon>Mesorhabditinae</taxon>
        <taxon>Mesorhabditis</taxon>
    </lineage>
</organism>
<keyword evidence="3 8" id="KW-0378">Hydrolase</keyword>
<dbReference type="SMART" id="SM00156">
    <property type="entry name" value="PP2Ac"/>
    <property type="match status" value="1"/>
</dbReference>
<dbReference type="InterPro" id="IPR006186">
    <property type="entry name" value="Ser/Thr-sp_prot-phosphatase"/>
</dbReference>
<dbReference type="Pfam" id="PF00149">
    <property type="entry name" value="Metallophos"/>
    <property type="match status" value="1"/>
</dbReference>
<dbReference type="InterPro" id="IPR004843">
    <property type="entry name" value="Calcineurin-like_PHP"/>
</dbReference>
<name>A0AAF3EF15_9BILA</name>
<protein>
    <recommendedName>
        <fullName evidence="8">Serine/threonine-protein phosphatase</fullName>
        <ecNumber evidence="8">3.1.3.16</ecNumber>
    </recommendedName>
</protein>
<accession>A0AAF3EF15</accession>
<keyword evidence="5" id="KW-0464">Manganese</keyword>
<evidence type="ECO:0000259" key="9">
    <source>
        <dbReference type="PROSITE" id="PS00125"/>
    </source>
</evidence>
<dbReference type="GO" id="GO:0004722">
    <property type="term" value="F:protein serine/threonine phosphatase activity"/>
    <property type="evidence" value="ECO:0007669"/>
    <property type="project" value="UniProtKB-EC"/>
</dbReference>
<keyword evidence="4" id="KW-0904">Protein phosphatase</keyword>